<dbReference type="Gene3D" id="3.40.50.150">
    <property type="entry name" value="Vaccinia Virus protein VP39"/>
    <property type="match status" value="2"/>
</dbReference>
<dbReference type="EC" id="2.1.1.72" evidence="1"/>
<reference evidence="5 6" key="1">
    <citation type="submission" date="2023-07" db="EMBL/GenBank/DDBJ databases">
        <title>Sequencing the genomes of 1000 actinobacteria strains.</title>
        <authorList>
            <person name="Klenk H.-P."/>
        </authorList>
    </citation>
    <scope>NUCLEOTIDE SEQUENCE [LARGE SCALE GENOMIC DNA]</scope>
    <source>
        <strain evidence="5 6">DSM 44711</strain>
    </source>
</reference>
<accession>A0AAE3ZKD4</accession>
<evidence type="ECO:0000313" key="5">
    <source>
        <dbReference type="EMBL" id="MDR7320821.1"/>
    </source>
</evidence>
<gene>
    <name evidence="5" type="ORF">J2S44_001071</name>
</gene>
<dbReference type="InterPro" id="IPR029063">
    <property type="entry name" value="SAM-dependent_MTases_sf"/>
</dbReference>
<sequence>MSVSDAILVGEAWISEHYFTTETTKESFQAKVLERRKEWDAEAAAGRRTPRSRFTEARLELEADLAKLTELADVEADLGVTDRHTTDDALASIYERIIGLLELRDHGLNVQENGPILRVSAPGITDRAPLAVVRAQPAGTVEDVLAKDGPTLAAPVRLDEDGDELTSAARLVSALFREDDAPSLILILAGRWAVLAEQERWAEGRYLAVNLQLICERNDTKRGGEIDRALTCLSAESIAPDGDGSLWWNGVLEESIKHTVGVSKDLRDGVRLSIEIIANEVVQRRRAKGLDPLPATEAQPLAKQSLRFLYRILFLLYAEASPELGVLPIGAPEYDQGYSLDRLRELVQVELATPRARAGTHLYESLGVLFRLVDQGHVLEEPDEEALTTQGLTFNPLRADLFRPEATAHIDEAGLGNAALQQVLTHLLLSKEKRGKDRGFISYAELGINQLGAVYEGLMSYTGFFAETDLYEVAKGGDGSKGSWVVPVSRADGIAATDFVKQLNVATGEMQPVLHEQGSFVFRLAGRERQQSASYYTPEVLTRFTVGQALEELLTEETRASEILEMKICEPALGSGAFAIEAVRQLAEEYLKRRQAELIDEGKRIDPDDYPRRLQEVKAYLALHNVYGVDLNATAVELAEVSLWLDTMVQGLSAPWFGLHLRRGNSLVGARRAVYTRKQVADKSWLGAVPTEVPLTPLREDMAERRVGTDGIHHFLLPADGWGSAADATEAAKLAPEAAKALKTWRGKTKTKPTKAQLDGYAELAHRVETLWQIAWRRLDIAEKSIRRDIPVWEAGPLDDGATIQREEIERALADEGGAYQRLRRVMDAWTALWFWPLTEAAATVNGVVITPPTTEQWIAGLQGLLGRNPDVRKRGKSAETSFSADMDWHALNEAEPLELGLASANSIGEVLRDHPWLVVCERIAERQGFFHWNLDFATVFARGGFDLQVGNPPWVRPRSDVDALLAEGDPWWQLAQKPSQSQVDTKRVETLALAGIPDLVIDGTVEVSAMAAFVGSARQYPYLLGLQPDLYRCFMESMWRHSSRRGTIGMISLNTHFTDEKAGPLRSELYHRLRRHWHFINELKLFEIHHHNHFGVTIHGARRENPEFTQATSLYHPDTAVRSLTHDGSGSEPGLKDDQGRWDVRPHRARISRITEPTLRIWHAALEANDVPVTQTRMAYTVNASTATALEKLSKATRIESLKLQFSAGWHEKNDRIKGRFQSNWAIPKNWNSAILQGPHLYVSTPLYKFPNPTMRNNQDWSATDFERLTDQDIPATAYQPIGELRDYDRAYTDWGNGSHSDPARDHYRLAWRAMADSQNERTLIPAIIPPGSAHILTIYSAAPLDRDASSLAIATGFLSSILSDLLVRVSPKSAILAGTIDRLPINISHPLSAEIALRALRLNCITLAYANLWRDCYKELFEKDTWATRSQHIRRVELGKVSPYWTSQTPLRIALDRRQALVEIDALVALTLGISAEELCTIYRAQFPVLRGYDRSTYFYDYNGRLVPNAVLSAWRKKKDRISEDERTATNQAGTTYTYELPFVTLDREADMTEAYNHFEQRLRERS</sequence>
<evidence type="ECO:0000313" key="6">
    <source>
        <dbReference type="Proteomes" id="UP001183629"/>
    </source>
</evidence>
<organism evidence="5 6">
    <name type="scientific">Catenuloplanes niger</name>
    <dbReference type="NCBI Taxonomy" id="587534"/>
    <lineage>
        <taxon>Bacteria</taxon>
        <taxon>Bacillati</taxon>
        <taxon>Actinomycetota</taxon>
        <taxon>Actinomycetes</taxon>
        <taxon>Micromonosporales</taxon>
        <taxon>Micromonosporaceae</taxon>
        <taxon>Catenuloplanes</taxon>
    </lineage>
</organism>
<evidence type="ECO:0000256" key="1">
    <source>
        <dbReference type="ARBA" id="ARBA00011900"/>
    </source>
</evidence>
<name>A0AAE3ZKD4_9ACTN</name>
<dbReference type="SUPFAM" id="SSF53335">
    <property type="entry name" value="S-adenosyl-L-methionine-dependent methyltransferases"/>
    <property type="match status" value="1"/>
</dbReference>
<dbReference type="GO" id="GO:0032259">
    <property type="term" value="P:methylation"/>
    <property type="evidence" value="ECO:0007669"/>
    <property type="project" value="UniProtKB-KW"/>
</dbReference>
<protein>
    <recommendedName>
        <fullName evidence="1">site-specific DNA-methyltransferase (adenine-specific)</fullName>
        <ecNumber evidence="1">2.1.1.72</ecNumber>
    </recommendedName>
</protein>
<comment type="caution">
    <text evidence="5">The sequence shown here is derived from an EMBL/GenBank/DDBJ whole genome shotgun (WGS) entry which is preliminary data.</text>
</comment>
<evidence type="ECO:0000256" key="2">
    <source>
        <dbReference type="ARBA" id="ARBA00022603"/>
    </source>
</evidence>
<evidence type="ECO:0000256" key="3">
    <source>
        <dbReference type="ARBA" id="ARBA00022679"/>
    </source>
</evidence>
<keyword evidence="3" id="KW-0808">Transferase</keyword>
<dbReference type="GO" id="GO:0009007">
    <property type="term" value="F:site-specific DNA-methyltransferase (adenine-specific) activity"/>
    <property type="evidence" value="ECO:0007669"/>
    <property type="project" value="UniProtKB-EC"/>
</dbReference>
<dbReference type="PANTHER" id="PTHR33841">
    <property type="entry name" value="DNA METHYLTRANSFERASE YEEA-RELATED"/>
    <property type="match status" value="1"/>
</dbReference>
<proteinExistence type="predicted"/>
<dbReference type="Proteomes" id="UP001183629">
    <property type="component" value="Unassembled WGS sequence"/>
</dbReference>
<keyword evidence="6" id="KW-1185">Reference proteome</keyword>
<dbReference type="InterPro" id="IPR050953">
    <property type="entry name" value="N4_N6_ade-DNA_methylase"/>
</dbReference>
<dbReference type="EMBL" id="JAVDYC010000001">
    <property type="protein sequence ID" value="MDR7320821.1"/>
    <property type="molecule type" value="Genomic_DNA"/>
</dbReference>
<comment type="catalytic activity">
    <reaction evidence="4">
        <text>a 2'-deoxyadenosine in DNA + S-adenosyl-L-methionine = an N(6)-methyl-2'-deoxyadenosine in DNA + S-adenosyl-L-homocysteine + H(+)</text>
        <dbReference type="Rhea" id="RHEA:15197"/>
        <dbReference type="Rhea" id="RHEA-COMP:12418"/>
        <dbReference type="Rhea" id="RHEA-COMP:12419"/>
        <dbReference type="ChEBI" id="CHEBI:15378"/>
        <dbReference type="ChEBI" id="CHEBI:57856"/>
        <dbReference type="ChEBI" id="CHEBI:59789"/>
        <dbReference type="ChEBI" id="CHEBI:90615"/>
        <dbReference type="ChEBI" id="CHEBI:90616"/>
        <dbReference type="EC" id="2.1.1.72"/>
    </reaction>
</comment>
<dbReference type="RefSeq" id="WP_310409479.1">
    <property type="nucleotide sequence ID" value="NZ_JAVDYC010000001.1"/>
</dbReference>
<keyword evidence="2" id="KW-0489">Methyltransferase</keyword>
<dbReference type="PANTHER" id="PTHR33841:SF1">
    <property type="entry name" value="DNA METHYLTRANSFERASE A"/>
    <property type="match status" value="1"/>
</dbReference>
<evidence type="ECO:0000256" key="4">
    <source>
        <dbReference type="ARBA" id="ARBA00047942"/>
    </source>
</evidence>